<dbReference type="Proteomes" id="UP001179952">
    <property type="component" value="Unassembled WGS sequence"/>
</dbReference>
<dbReference type="PANTHER" id="PTHR42886">
    <property type="entry name" value="RE40534P-RELATED"/>
    <property type="match status" value="1"/>
</dbReference>
<dbReference type="GO" id="GO:0055088">
    <property type="term" value="P:lipid homeostasis"/>
    <property type="evidence" value="ECO:0007669"/>
    <property type="project" value="TreeGrafter"/>
</dbReference>
<dbReference type="InterPro" id="IPR029058">
    <property type="entry name" value="AB_hydrolase_fold"/>
</dbReference>
<comment type="caution">
    <text evidence="2">The sequence shown here is derived from an EMBL/GenBank/DDBJ whole genome shotgun (WGS) entry which is preliminary data.</text>
</comment>
<dbReference type="PANTHER" id="PTHR42886:SF42">
    <property type="entry name" value="ALPHA_BETA-HYDROLASES SUPERFAMILY PROTEIN"/>
    <property type="match status" value="1"/>
</dbReference>
<reference evidence="2" key="1">
    <citation type="journal article" date="2023" name="Nat. Commun.">
        <title>Diploid and tetraploid genomes of Acorus and the evolution of monocots.</title>
        <authorList>
            <person name="Ma L."/>
            <person name="Liu K.W."/>
            <person name="Li Z."/>
            <person name="Hsiao Y.Y."/>
            <person name="Qi Y."/>
            <person name="Fu T."/>
            <person name="Tang G.D."/>
            <person name="Zhang D."/>
            <person name="Sun W.H."/>
            <person name="Liu D.K."/>
            <person name="Li Y."/>
            <person name="Chen G.Z."/>
            <person name="Liu X.D."/>
            <person name="Liao X.Y."/>
            <person name="Jiang Y.T."/>
            <person name="Yu X."/>
            <person name="Hao Y."/>
            <person name="Huang J."/>
            <person name="Zhao X.W."/>
            <person name="Ke S."/>
            <person name="Chen Y.Y."/>
            <person name="Wu W.L."/>
            <person name="Hsu J.L."/>
            <person name="Lin Y.F."/>
            <person name="Huang M.D."/>
            <person name="Li C.Y."/>
            <person name="Huang L."/>
            <person name="Wang Z.W."/>
            <person name="Zhao X."/>
            <person name="Zhong W.Y."/>
            <person name="Peng D.H."/>
            <person name="Ahmad S."/>
            <person name="Lan S."/>
            <person name="Zhang J.S."/>
            <person name="Tsai W.C."/>
            <person name="Van de Peer Y."/>
            <person name="Liu Z.J."/>
        </authorList>
    </citation>
    <scope>NUCLEOTIDE SEQUENCE</scope>
    <source>
        <strain evidence="2">SCP</strain>
    </source>
</reference>
<protein>
    <recommendedName>
        <fullName evidence="1">AB hydrolase-1 domain-containing protein</fullName>
    </recommendedName>
</protein>
<dbReference type="EMBL" id="JAUJYN010000001">
    <property type="protein sequence ID" value="KAK1280754.1"/>
    <property type="molecule type" value="Genomic_DNA"/>
</dbReference>
<organism evidence="2 3">
    <name type="scientific">Acorus gramineus</name>
    <name type="common">Dwarf sweet flag</name>
    <dbReference type="NCBI Taxonomy" id="55184"/>
    <lineage>
        <taxon>Eukaryota</taxon>
        <taxon>Viridiplantae</taxon>
        <taxon>Streptophyta</taxon>
        <taxon>Embryophyta</taxon>
        <taxon>Tracheophyta</taxon>
        <taxon>Spermatophyta</taxon>
        <taxon>Magnoliopsida</taxon>
        <taxon>Liliopsida</taxon>
        <taxon>Acoraceae</taxon>
        <taxon>Acorus</taxon>
    </lineage>
</organism>
<dbReference type="InterPro" id="IPR000073">
    <property type="entry name" value="AB_hydrolase_1"/>
</dbReference>
<dbReference type="Pfam" id="PF12697">
    <property type="entry name" value="Abhydrolase_6"/>
    <property type="match status" value="1"/>
</dbReference>
<keyword evidence="3" id="KW-1185">Reference proteome</keyword>
<dbReference type="GO" id="GO:0042171">
    <property type="term" value="F:lysophosphatidic acid acyltransferase activity"/>
    <property type="evidence" value="ECO:0007669"/>
    <property type="project" value="TreeGrafter"/>
</dbReference>
<dbReference type="AlphaFoldDB" id="A0AAV9BW56"/>
<dbReference type="SUPFAM" id="SSF53474">
    <property type="entry name" value="alpha/beta-Hydrolases"/>
    <property type="match status" value="1"/>
</dbReference>
<evidence type="ECO:0000259" key="1">
    <source>
        <dbReference type="Pfam" id="PF12697"/>
    </source>
</evidence>
<gene>
    <name evidence="2" type="ORF">QJS04_geneDACA003040</name>
</gene>
<accession>A0AAV9BW56</accession>
<dbReference type="Gene3D" id="3.40.50.1820">
    <property type="entry name" value="alpha/beta hydrolase"/>
    <property type="match status" value="1"/>
</dbReference>
<sequence>MTSYSAHALMSYSKIRIKPHLRHNTFSFIKDKQKKKKTSRTVESEAMATTFPCTSIRHSLPNPTHKMTKTPLAVLGKSPLPPRLKEGQTRHFHRLPSGLAMEAIVQKSPNSDSSLKPPLVFVHGSFHAAWCWAEHWLPFFSGEGFDCHAISLLGQGESDVPAGANAAGSLEKEVRSPPVLFGHSFGGLIVQSYISRMSGQQMFRPSPSSGSMFTHATLSGAVLICSAPPSGNSGLVWRYLMTKPIAAIKVTLSLAAKAFANSLPLCKETFFSATMDDDLVQRYQELMKNSSRIPLFDLRKLNASLPVASIPRDSIEILVMGASDDFIVDAEGLRETAEFYGVQPVCVEGVAHDMMLDCSWEKGAIVILQWLKALNKEHLP</sequence>
<dbReference type="GO" id="GO:0052689">
    <property type="term" value="F:carboxylic ester hydrolase activity"/>
    <property type="evidence" value="ECO:0007669"/>
    <property type="project" value="TreeGrafter"/>
</dbReference>
<reference evidence="2" key="2">
    <citation type="submission" date="2023-06" db="EMBL/GenBank/DDBJ databases">
        <authorList>
            <person name="Ma L."/>
            <person name="Liu K.-W."/>
            <person name="Li Z."/>
            <person name="Hsiao Y.-Y."/>
            <person name="Qi Y."/>
            <person name="Fu T."/>
            <person name="Tang G."/>
            <person name="Zhang D."/>
            <person name="Sun W.-H."/>
            <person name="Liu D.-K."/>
            <person name="Li Y."/>
            <person name="Chen G.-Z."/>
            <person name="Liu X.-D."/>
            <person name="Liao X.-Y."/>
            <person name="Jiang Y.-T."/>
            <person name="Yu X."/>
            <person name="Hao Y."/>
            <person name="Huang J."/>
            <person name="Zhao X.-W."/>
            <person name="Ke S."/>
            <person name="Chen Y.-Y."/>
            <person name="Wu W.-L."/>
            <person name="Hsu J.-L."/>
            <person name="Lin Y.-F."/>
            <person name="Huang M.-D."/>
            <person name="Li C.-Y."/>
            <person name="Huang L."/>
            <person name="Wang Z.-W."/>
            <person name="Zhao X."/>
            <person name="Zhong W.-Y."/>
            <person name="Peng D.-H."/>
            <person name="Ahmad S."/>
            <person name="Lan S."/>
            <person name="Zhang J.-S."/>
            <person name="Tsai W.-C."/>
            <person name="Van De Peer Y."/>
            <person name="Liu Z.-J."/>
        </authorList>
    </citation>
    <scope>NUCLEOTIDE SEQUENCE</scope>
    <source>
        <strain evidence="2">SCP</strain>
        <tissue evidence="2">Leaves</tissue>
    </source>
</reference>
<evidence type="ECO:0000313" key="3">
    <source>
        <dbReference type="Proteomes" id="UP001179952"/>
    </source>
</evidence>
<evidence type="ECO:0000313" key="2">
    <source>
        <dbReference type="EMBL" id="KAK1280754.1"/>
    </source>
</evidence>
<feature type="domain" description="AB hydrolase-1" evidence="1">
    <location>
        <begin position="119"/>
        <end position="357"/>
    </location>
</feature>
<name>A0AAV9BW56_ACOGR</name>
<proteinExistence type="predicted"/>
<dbReference type="GO" id="GO:0006654">
    <property type="term" value="P:phosphatidic acid biosynthetic process"/>
    <property type="evidence" value="ECO:0007669"/>
    <property type="project" value="TreeGrafter"/>
</dbReference>